<dbReference type="PROSITE" id="PS50030">
    <property type="entry name" value="UBA"/>
    <property type="match status" value="1"/>
</dbReference>
<proteinExistence type="predicted"/>
<feature type="compositionally biased region" description="Polar residues" evidence="1">
    <location>
        <begin position="78"/>
        <end position="87"/>
    </location>
</feature>
<gene>
    <name evidence="3" type="ORF">LELG_01424</name>
</gene>
<feature type="compositionally biased region" description="Acidic residues" evidence="1">
    <location>
        <begin position="117"/>
        <end position="135"/>
    </location>
</feature>
<dbReference type="GO" id="GO:0016579">
    <property type="term" value="P:protein deubiquitination"/>
    <property type="evidence" value="ECO:0007669"/>
    <property type="project" value="TreeGrafter"/>
</dbReference>
<dbReference type="SMART" id="SM00165">
    <property type="entry name" value="UBA"/>
    <property type="match status" value="1"/>
</dbReference>
<dbReference type="GO" id="GO:0005634">
    <property type="term" value="C:nucleus"/>
    <property type="evidence" value="ECO:0007669"/>
    <property type="project" value="TreeGrafter"/>
</dbReference>
<dbReference type="InterPro" id="IPR015940">
    <property type="entry name" value="UBA"/>
</dbReference>
<dbReference type="PANTHER" id="PTHR39597:SF1">
    <property type="entry name" value="UBA DOMAIN-CONTAINING PROTEIN RUP1"/>
    <property type="match status" value="1"/>
</dbReference>
<dbReference type="KEGG" id="lel:PVL30_001392"/>
<dbReference type="OrthoDB" id="4489171at2759"/>
<dbReference type="Pfam" id="PF00627">
    <property type="entry name" value="UBA"/>
    <property type="match status" value="1"/>
</dbReference>
<dbReference type="STRING" id="379508.A5DVN8"/>
<dbReference type="SUPFAM" id="SSF46934">
    <property type="entry name" value="UBA-like"/>
    <property type="match status" value="1"/>
</dbReference>
<evidence type="ECO:0000313" key="4">
    <source>
        <dbReference type="Proteomes" id="UP000001996"/>
    </source>
</evidence>
<feature type="domain" description="UBA" evidence="2">
    <location>
        <begin position="1"/>
        <end position="39"/>
    </location>
</feature>
<dbReference type="AlphaFoldDB" id="A5DVN8"/>
<feature type="region of interest" description="Disordered" evidence="1">
    <location>
        <begin position="227"/>
        <end position="253"/>
    </location>
</feature>
<dbReference type="Proteomes" id="UP000001996">
    <property type="component" value="Unassembled WGS sequence"/>
</dbReference>
<feature type="compositionally biased region" description="Basic and acidic residues" evidence="1">
    <location>
        <begin position="105"/>
        <end position="116"/>
    </location>
</feature>
<dbReference type="InterPro" id="IPR055335">
    <property type="entry name" value="Ucp6/RUP1"/>
</dbReference>
<keyword evidence="4" id="KW-1185">Reference proteome</keyword>
<organism evidence="3 4">
    <name type="scientific">Lodderomyces elongisporus (strain ATCC 11503 / CBS 2605 / JCM 1781 / NBRC 1676 / NRRL YB-4239)</name>
    <name type="common">Yeast</name>
    <name type="synonym">Saccharomyces elongisporus</name>
    <dbReference type="NCBI Taxonomy" id="379508"/>
    <lineage>
        <taxon>Eukaryota</taxon>
        <taxon>Fungi</taxon>
        <taxon>Dikarya</taxon>
        <taxon>Ascomycota</taxon>
        <taxon>Saccharomycotina</taxon>
        <taxon>Pichiomycetes</taxon>
        <taxon>Debaryomycetaceae</taxon>
        <taxon>Candida/Lodderomyces clade</taxon>
        <taxon>Lodderomyces</taxon>
    </lineage>
</organism>
<name>A5DVN8_LODEL</name>
<evidence type="ECO:0000259" key="2">
    <source>
        <dbReference type="PROSITE" id="PS50030"/>
    </source>
</evidence>
<accession>A5DVN8</accession>
<protein>
    <recommendedName>
        <fullName evidence="2">UBA domain-containing protein</fullName>
    </recommendedName>
</protein>
<dbReference type="PANTHER" id="PTHR39597">
    <property type="entry name" value="UBA DOMAIN-CONTAINING PROTEIN RUP1"/>
    <property type="match status" value="1"/>
</dbReference>
<dbReference type="Gene3D" id="1.10.8.10">
    <property type="entry name" value="DNA helicase RuvA subunit, C-terminal domain"/>
    <property type="match status" value="1"/>
</dbReference>
<feature type="region of interest" description="Disordered" evidence="1">
    <location>
        <begin position="77"/>
        <end position="96"/>
    </location>
</feature>
<reference evidence="3 4" key="1">
    <citation type="journal article" date="2009" name="Nature">
        <title>Evolution of pathogenicity and sexual reproduction in eight Candida genomes.</title>
        <authorList>
            <person name="Butler G."/>
            <person name="Rasmussen M.D."/>
            <person name="Lin M.F."/>
            <person name="Santos M.A."/>
            <person name="Sakthikumar S."/>
            <person name="Munro C.A."/>
            <person name="Rheinbay E."/>
            <person name="Grabherr M."/>
            <person name="Forche A."/>
            <person name="Reedy J.L."/>
            <person name="Agrafioti I."/>
            <person name="Arnaud M.B."/>
            <person name="Bates S."/>
            <person name="Brown A.J."/>
            <person name="Brunke S."/>
            <person name="Costanzo M.C."/>
            <person name="Fitzpatrick D.A."/>
            <person name="de Groot P.W."/>
            <person name="Harris D."/>
            <person name="Hoyer L.L."/>
            <person name="Hube B."/>
            <person name="Klis F.M."/>
            <person name="Kodira C."/>
            <person name="Lennard N."/>
            <person name="Logue M.E."/>
            <person name="Martin R."/>
            <person name="Neiman A.M."/>
            <person name="Nikolaou E."/>
            <person name="Quail M.A."/>
            <person name="Quinn J."/>
            <person name="Santos M.C."/>
            <person name="Schmitzberger F.F."/>
            <person name="Sherlock G."/>
            <person name="Shah P."/>
            <person name="Silverstein K.A."/>
            <person name="Skrzypek M.S."/>
            <person name="Soll D."/>
            <person name="Staggs R."/>
            <person name="Stansfield I."/>
            <person name="Stumpf M.P."/>
            <person name="Sudbery P.E."/>
            <person name="Srikantha T."/>
            <person name="Zeng Q."/>
            <person name="Berman J."/>
            <person name="Berriman M."/>
            <person name="Heitman J."/>
            <person name="Gow N.A."/>
            <person name="Lorenz M.C."/>
            <person name="Birren B.W."/>
            <person name="Kellis M."/>
            <person name="Cuomo C.A."/>
        </authorList>
    </citation>
    <scope>NUCLEOTIDE SEQUENCE [LARGE SCALE GENOMIC DNA]</scope>
    <source>
        <strain evidence="4">ATCC 11503 / BCRC 21390 / CBS 2605 / JCM 1781 / NBRC 1676 / NRRL YB-4239</strain>
    </source>
</reference>
<sequence length="366" mass="41488">MESNIKQLQEMGFSTEQAENALKHSQNDLEQAIAYLFDDTGPVHEVPIQEQYSGEYIENTVQISNTEDIPEIYPLTAGASSYEPSNKYSERDQKSNLNEIQEYVDTSKAEGNRYEFDDYNDDNDDNDDDDDNDDGKEDKKQQQLQQQPSIFDRKEAFVRAAGMPPVVLPKEKATAQGYVTAMYIILSQIHALRDRVLKEDVPQEYLDNWFNDIENQSQGETIANACDSEESNGVDSDDHTDTKSTNSDSSENLVQQSRNFIRELQRIIGFLTPISNRAFISSNSLCETLPAELFSPDIEDWDEALSHIDRQLAAVFKSNLMRSNDQAISKGKLFVSEIETEDDMFSEVRVFEVDGPVRGGSVCETF</sequence>
<dbReference type="CDD" id="cd14297">
    <property type="entry name" value="UBA2_spUBP14_like"/>
    <property type="match status" value="1"/>
</dbReference>
<dbReference type="VEuPathDB" id="FungiDB:LELG_01424"/>
<dbReference type="InterPro" id="IPR009060">
    <property type="entry name" value="UBA-like_sf"/>
</dbReference>
<dbReference type="HOGENOM" id="CLU_756648_0_0_1"/>
<dbReference type="GO" id="GO:0005829">
    <property type="term" value="C:cytosol"/>
    <property type="evidence" value="ECO:0007669"/>
    <property type="project" value="TreeGrafter"/>
</dbReference>
<dbReference type="EMBL" id="CH981525">
    <property type="protein sequence ID" value="EDK43246.1"/>
    <property type="molecule type" value="Genomic_DNA"/>
</dbReference>
<feature type="region of interest" description="Disordered" evidence="1">
    <location>
        <begin position="104"/>
        <end position="152"/>
    </location>
</feature>
<evidence type="ECO:0000256" key="1">
    <source>
        <dbReference type="SAM" id="MobiDB-lite"/>
    </source>
</evidence>
<dbReference type="GeneID" id="5234419"/>
<evidence type="ECO:0000313" key="3">
    <source>
        <dbReference type="EMBL" id="EDK43246.1"/>
    </source>
</evidence>
<feature type="compositionally biased region" description="Polar residues" evidence="1">
    <location>
        <begin position="243"/>
        <end position="253"/>
    </location>
</feature>
<dbReference type="InParanoid" id="A5DVN8"/>